<dbReference type="Proteomes" id="UP000191004">
    <property type="component" value="Unassembled WGS sequence"/>
</dbReference>
<proteinExistence type="predicted"/>
<feature type="compositionally biased region" description="Polar residues" evidence="1">
    <location>
        <begin position="353"/>
        <end position="362"/>
    </location>
</feature>
<reference evidence="2 3" key="1">
    <citation type="submission" date="2016-04" db="EMBL/GenBank/DDBJ databases">
        <title>Multiple horizontal gene transfer events from other fungi enriched the ability of the initially mycotrophic fungus Trichoderma (Ascomycota) to feed on dead plant biomass.</title>
        <authorList>
            <person name="Atanasova L."/>
            <person name="Chenthamara K."/>
            <person name="Zhang J."/>
            <person name="Grujic M."/>
            <person name="Henrissat B."/>
            <person name="Kuo A."/>
            <person name="Aertz A."/>
            <person name="Salamov A."/>
            <person name="Lipzen A."/>
            <person name="Labutti K."/>
            <person name="Barry K."/>
            <person name="Miao Y."/>
            <person name="Rahimi M.J."/>
            <person name="Shen Q."/>
            <person name="Grigoriev I.V."/>
            <person name="Kubicek C.P."/>
            <person name="Druzhinina I.S."/>
        </authorList>
    </citation>
    <scope>NUCLEOTIDE SEQUENCE [LARGE SCALE GENOMIC DNA]</scope>
    <source>
        <strain evidence="2 3">NJAU 4742</strain>
    </source>
</reference>
<name>A0A1T3CRJ6_9HYPO</name>
<feature type="region of interest" description="Disordered" evidence="1">
    <location>
        <begin position="1014"/>
        <end position="1054"/>
    </location>
</feature>
<gene>
    <name evidence="2" type="ORF">A0O28_0100020</name>
</gene>
<evidence type="ECO:0000313" key="2">
    <source>
        <dbReference type="EMBL" id="OPB43714.1"/>
    </source>
</evidence>
<evidence type="ECO:0000256" key="1">
    <source>
        <dbReference type="SAM" id="MobiDB-lite"/>
    </source>
</evidence>
<feature type="compositionally biased region" description="Acidic residues" evidence="1">
    <location>
        <begin position="1021"/>
        <end position="1030"/>
    </location>
</feature>
<dbReference type="PANTHER" id="PTHR42068">
    <property type="entry name" value="YALI0B18964P"/>
    <property type="match status" value="1"/>
</dbReference>
<feature type="region of interest" description="Disordered" evidence="1">
    <location>
        <begin position="325"/>
        <end position="594"/>
    </location>
</feature>
<sequence length="1054" mass="113790">MALAPKLPSPLGKATGLQAQAPVLIPQIITISDGYQPYGYFSLIHPANSVSPNEFDAITPDSHSDDPSFVAFVLLSPDLVSPGFSVAFARRKSTADDIENAEVTPPGQSSFRVLERHDYSGVKSFDGGAKMARSTGSLLPKPDYQADDNMFSDMKANRGSGLSNNTTNTTSTDTSSRHSNASTAPSSADFSGGNLFHDDHRNGPPKSSSSDMHGRGNSNKSIGSKFLDRAGRTFSFGGQKKHTIPPPLEDPLMPDLPPPMPIMAEPGRTGSRGTTTYTQAPTIPRKPAPRNTNVLDLGSDFGSMFSGSGFEKRASMATLKNDDLASPRLLTGNPQGHQPFPRSPDAATPSEPLLNSWNTPKSNVIVDDYSSDKSASPTYDSPPRVPAHSSPRYQSPARQPPARRSPPAEQPPARQQSTPRQQPPARQQPPPHQQPPAHQPPPMSPDESQDDEDAQLLQETYTAIQLLSAEDDEFDENPQQGRYRREEDSFTAVPRAKTAPIANSGKNGDGMQDANRPRFPKPNIRYVPPDGAPRNKVMTPAEFEKYREDKIRHDRSNSTAKDDEEEEINYEDEEDEAEKSKQQAKQRRKQEAHMAVYRQQMMKVTGETTPTNGLGIPVSMSAPQLGHVKTPSLDPAAAPPPMLAPATAVSGASDEGDDDEEIPLAILQAHGFPNKNRPPTRLSTMGSNPNMRASAMLMPGRPSSAMGESAASRRHSTLPAFARNLPQDPFIGASIAQPALRESLSFNDMGLGPKPPSPLPPGGLVGVIASEERQRAMRRGSPSVDPSRLMGSGFSTPVGVDPAAGIPPHMMYPQGQMGQMGGMGGMGGGMPGMMPPMMQPPMISAGDQAQLQMTQQMSQFMQMQMQFMQMMAANQNGGVPQQQAPQLQPPFQQPYGGLMGNQSMVDISSRASMMGDQTLEPRRGDYGSMRTMSMVQPSSAPMAHPGYAGSIRSSIHGYTPSIAPSERSNIGLPNRYRPVSQAVAPAGLGHIPSQSFSSSLSVLADNKNRTSMRIVNKSASDDDDDDEEGWEAMKNKREKKRSLWRSKKNLSSVI</sequence>
<feature type="compositionally biased region" description="Low complexity" evidence="1">
    <location>
        <begin position="262"/>
        <end position="278"/>
    </location>
</feature>
<feature type="compositionally biased region" description="Pro residues" evidence="1">
    <location>
        <begin position="426"/>
        <end position="444"/>
    </location>
</feature>
<feature type="compositionally biased region" description="Low complexity" evidence="1">
    <location>
        <begin position="389"/>
        <end position="425"/>
    </location>
</feature>
<dbReference type="EMBL" id="LVVK01000008">
    <property type="protein sequence ID" value="OPB43714.1"/>
    <property type="molecule type" value="Genomic_DNA"/>
</dbReference>
<keyword evidence="3" id="KW-1185">Reference proteome</keyword>
<feature type="compositionally biased region" description="Basic residues" evidence="1">
    <location>
        <begin position="1036"/>
        <end position="1048"/>
    </location>
</feature>
<dbReference type="AlphaFoldDB" id="A0A1T3CRJ6"/>
<feature type="compositionally biased region" description="Pro residues" evidence="1">
    <location>
        <begin position="244"/>
        <end position="261"/>
    </location>
</feature>
<evidence type="ECO:0000313" key="3">
    <source>
        <dbReference type="Proteomes" id="UP000191004"/>
    </source>
</evidence>
<organism evidence="2 3">
    <name type="scientific">Trichoderma guizhouense</name>
    <dbReference type="NCBI Taxonomy" id="1491466"/>
    <lineage>
        <taxon>Eukaryota</taxon>
        <taxon>Fungi</taxon>
        <taxon>Dikarya</taxon>
        <taxon>Ascomycota</taxon>
        <taxon>Pezizomycotina</taxon>
        <taxon>Sordariomycetes</taxon>
        <taxon>Hypocreomycetidae</taxon>
        <taxon>Hypocreales</taxon>
        <taxon>Hypocreaceae</taxon>
        <taxon>Trichoderma</taxon>
    </lineage>
</organism>
<feature type="compositionally biased region" description="Acidic residues" evidence="1">
    <location>
        <begin position="562"/>
        <end position="577"/>
    </location>
</feature>
<feature type="compositionally biased region" description="Low complexity" evidence="1">
    <location>
        <begin position="157"/>
        <end position="180"/>
    </location>
</feature>
<feature type="compositionally biased region" description="Polar residues" evidence="1">
    <location>
        <begin position="205"/>
        <end position="222"/>
    </location>
</feature>
<feature type="region of interest" description="Disordered" evidence="1">
    <location>
        <begin position="133"/>
        <end position="292"/>
    </location>
</feature>
<feature type="compositionally biased region" description="Basic and acidic residues" evidence="1">
    <location>
        <begin position="542"/>
        <end position="556"/>
    </location>
</feature>
<dbReference type="PANTHER" id="PTHR42068:SF1">
    <property type="entry name" value="YALI0B18964P"/>
    <property type="match status" value="1"/>
</dbReference>
<dbReference type="OrthoDB" id="5396252at2759"/>
<comment type="caution">
    <text evidence="2">The sequence shown here is derived from an EMBL/GenBank/DDBJ whole genome shotgun (WGS) entry which is preliminary data.</text>
</comment>
<accession>A0A1T3CRJ6</accession>
<protein>
    <submittedName>
        <fullName evidence="2">Uncharacterized protein</fullName>
    </submittedName>
</protein>